<evidence type="ECO:0000256" key="4">
    <source>
        <dbReference type="ARBA" id="ARBA00022692"/>
    </source>
</evidence>
<feature type="transmembrane region" description="Helical" evidence="8">
    <location>
        <begin position="20"/>
        <end position="42"/>
    </location>
</feature>
<gene>
    <name evidence="10" type="ORF">RFULGI_LOCUS14051</name>
</gene>
<evidence type="ECO:0000256" key="1">
    <source>
        <dbReference type="ARBA" id="ARBA00004127"/>
    </source>
</evidence>
<dbReference type="EMBL" id="CAJVPZ010039402">
    <property type="protein sequence ID" value="CAG8757367.1"/>
    <property type="molecule type" value="Genomic_DNA"/>
</dbReference>
<evidence type="ECO:0000256" key="6">
    <source>
        <dbReference type="ARBA" id="ARBA00023065"/>
    </source>
</evidence>
<evidence type="ECO:0000313" key="10">
    <source>
        <dbReference type="EMBL" id="CAG8757367.1"/>
    </source>
</evidence>
<dbReference type="InterPro" id="IPR004713">
    <property type="entry name" value="CaH_exchang"/>
</dbReference>
<dbReference type="GO" id="GO:0015369">
    <property type="term" value="F:calcium:proton antiporter activity"/>
    <property type="evidence" value="ECO:0007669"/>
    <property type="project" value="UniProtKB-ARBA"/>
</dbReference>
<evidence type="ECO:0000256" key="3">
    <source>
        <dbReference type="ARBA" id="ARBA00022448"/>
    </source>
</evidence>
<dbReference type="InterPro" id="IPR044880">
    <property type="entry name" value="NCX_ion-bd_dom_sf"/>
</dbReference>
<evidence type="ECO:0000259" key="9">
    <source>
        <dbReference type="Pfam" id="PF01699"/>
    </source>
</evidence>
<comment type="similarity">
    <text evidence="2">Belongs to the Ca(2+):cation antiporter (CaCA) (TC 2.A.19) family.</text>
</comment>
<dbReference type="Proteomes" id="UP000789396">
    <property type="component" value="Unassembled WGS sequence"/>
</dbReference>
<dbReference type="AlphaFoldDB" id="A0A9N9J199"/>
<dbReference type="PANTHER" id="PTHR31503">
    <property type="entry name" value="VACUOLAR CALCIUM ION TRANSPORTER"/>
    <property type="match status" value="1"/>
</dbReference>
<proteinExistence type="inferred from homology"/>
<evidence type="ECO:0000256" key="5">
    <source>
        <dbReference type="ARBA" id="ARBA00022989"/>
    </source>
</evidence>
<keyword evidence="5 8" id="KW-1133">Transmembrane helix</keyword>
<feature type="non-terminal residue" evidence="10">
    <location>
        <position position="97"/>
    </location>
</feature>
<dbReference type="GO" id="GO:0000329">
    <property type="term" value="C:fungal-type vacuole membrane"/>
    <property type="evidence" value="ECO:0007669"/>
    <property type="project" value="TreeGrafter"/>
</dbReference>
<comment type="subcellular location">
    <subcellularLocation>
        <location evidence="1">Endomembrane system</location>
        <topology evidence="1">Multi-pass membrane protein</topology>
    </subcellularLocation>
</comment>
<dbReference type="GO" id="GO:0006874">
    <property type="term" value="P:intracellular calcium ion homeostasis"/>
    <property type="evidence" value="ECO:0007669"/>
    <property type="project" value="TreeGrafter"/>
</dbReference>
<evidence type="ECO:0000256" key="7">
    <source>
        <dbReference type="ARBA" id="ARBA00023136"/>
    </source>
</evidence>
<dbReference type="OrthoDB" id="1699231at2759"/>
<organism evidence="10 11">
    <name type="scientific">Racocetra fulgida</name>
    <dbReference type="NCBI Taxonomy" id="60492"/>
    <lineage>
        <taxon>Eukaryota</taxon>
        <taxon>Fungi</taxon>
        <taxon>Fungi incertae sedis</taxon>
        <taxon>Mucoromycota</taxon>
        <taxon>Glomeromycotina</taxon>
        <taxon>Glomeromycetes</taxon>
        <taxon>Diversisporales</taxon>
        <taxon>Gigasporaceae</taxon>
        <taxon>Racocetra</taxon>
    </lineage>
</organism>
<keyword evidence="7 8" id="KW-0472">Membrane</keyword>
<keyword evidence="6" id="KW-0406">Ion transport</keyword>
<accession>A0A9N9J199</accession>
<reference evidence="10" key="1">
    <citation type="submission" date="2021-06" db="EMBL/GenBank/DDBJ databases">
        <authorList>
            <person name="Kallberg Y."/>
            <person name="Tangrot J."/>
            <person name="Rosling A."/>
        </authorList>
    </citation>
    <scope>NUCLEOTIDE SEQUENCE</scope>
    <source>
        <strain evidence="10">IN212</strain>
    </source>
</reference>
<dbReference type="InterPro" id="IPR004837">
    <property type="entry name" value="NaCa_Exmemb"/>
</dbReference>
<protein>
    <submittedName>
        <fullName evidence="10">12026_t:CDS:1</fullName>
    </submittedName>
</protein>
<dbReference type="GO" id="GO:0012505">
    <property type="term" value="C:endomembrane system"/>
    <property type="evidence" value="ECO:0007669"/>
    <property type="project" value="UniProtKB-SubCell"/>
</dbReference>
<comment type="caution">
    <text evidence="10">The sequence shown here is derived from an EMBL/GenBank/DDBJ whole genome shotgun (WGS) entry which is preliminary data.</text>
</comment>
<evidence type="ECO:0000313" key="11">
    <source>
        <dbReference type="Proteomes" id="UP000789396"/>
    </source>
</evidence>
<feature type="domain" description="Sodium/calcium exchanger membrane region" evidence="9">
    <location>
        <begin position="23"/>
        <end position="94"/>
    </location>
</feature>
<keyword evidence="3" id="KW-0813">Transport</keyword>
<evidence type="ECO:0000256" key="2">
    <source>
        <dbReference type="ARBA" id="ARBA00008170"/>
    </source>
</evidence>
<keyword evidence="4 8" id="KW-0812">Transmembrane</keyword>
<evidence type="ECO:0000256" key="8">
    <source>
        <dbReference type="SAM" id="Phobius"/>
    </source>
</evidence>
<dbReference type="PANTHER" id="PTHR31503:SF22">
    <property type="entry name" value="VACUOLAR CALCIUM ION TRANSPORTER"/>
    <property type="match status" value="1"/>
</dbReference>
<sequence length="97" mass="10216">LTTHKGLAVNEDSEQEGKGATASIILLIITMVIVYFSAEFLVGSIEGIVKALDISETFIGLILIPILGNFAEHIHSTSIAMKDNMNLAIGITVGCSA</sequence>
<name>A0A9N9J199_9GLOM</name>
<keyword evidence="11" id="KW-1185">Reference proteome</keyword>
<dbReference type="Gene3D" id="1.20.1420.30">
    <property type="entry name" value="NCX, central ion-binding region"/>
    <property type="match status" value="1"/>
</dbReference>
<feature type="non-terminal residue" evidence="10">
    <location>
        <position position="1"/>
    </location>
</feature>
<dbReference type="Pfam" id="PF01699">
    <property type="entry name" value="Na_Ca_ex"/>
    <property type="match status" value="1"/>
</dbReference>